<reference evidence="1" key="1">
    <citation type="submission" date="2019-06" db="EMBL/GenBank/DDBJ databases">
        <title>WGS assembly of Gossypium barbadense.</title>
        <authorList>
            <person name="Chen Z.J."/>
            <person name="Sreedasyam A."/>
            <person name="Ando A."/>
            <person name="Song Q."/>
            <person name="De L."/>
            <person name="Hulse-Kemp A."/>
            <person name="Ding M."/>
            <person name="Ye W."/>
            <person name="Kirkbride R."/>
            <person name="Jenkins J."/>
            <person name="Plott C."/>
            <person name="Lovell J."/>
            <person name="Lin Y.-M."/>
            <person name="Vaughn R."/>
            <person name="Liu B."/>
            <person name="Li W."/>
            <person name="Simpson S."/>
            <person name="Scheffler B."/>
            <person name="Saski C."/>
            <person name="Grover C."/>
            <person name="Hu G."/>
            <person name="Conover J."/>
            <person name="Carlson J."/>
            <person name="Shu S."/>
            <person name="Boston L."/>
            <person name="Williams M."/>
            <person name="Peterson D."/>
            <person name="Mcgee K."/>
            <person name="Jones D."/>
            <person name="Wendel J."/>
            <person name="Stelly D."/>
            <person name="Grimwood J."/>
            <person name="Schmutz J."/>
        </authorList>
    </citation>
    <scope>NUCLEOTIDE SEQUENCE [LARGE SCALE GENOMIC DNA]</scope>
    <source>
        <strain evidence="1">1400233.01</strain>
    </source>
</reference>
<proteinExistence type="predicted"/>
<keyword evidence="2" id="KW-1185">Reference proteome</keyword>
<name>A0A5J5RN85_GOSBA</name>
<accession>A0A5J5RN85</accession>
<evidence type="ECO:0000313" key="1">
    <source>
        <dbReference type="EMBL" id="KAB2031824.1"/>
    </source>
</evidence>
<dbReference type="Proteomes" id="UP000327439">
    <property type="component" value="Chromosome D05"/>
</dbReference>
<dbReference type="AlphaFoldDB" id="A0A5J5RN85"/>
<dbReference type="EMBL" id="CM018219">
    <property type="protein sequence ID" value="KAB2031823.1"/>
    <property type="molecule type" value="Genomic_DNA"/>
</dbReference>
<protein>
    <submittedName>
        <fullName evidence="1">Uncharacterized protein</fullName>
    </submittedName>
</protein>
<evidence type="ECO:0000313" key="2">
    <source>
        <dbReference type="Proteomes" id="UP000327439"/>
    </source>
</evidence>
<sequence length="49" mass="5863">MIGPQLIELCQFHCRSSQWTRFFFHLQSDDNILITNDILLSCLIWSQLH</sequence>
<reference evidence="2" key="2">
    <citation type="journal article" date="2020" name="Nat. Genet.">
        <title>Genomic diversifications of five Gossypium allopolyploid species and their impact on cotton improvement.</title>
        <authorList>
            <person name="Chen Z.J."/>
            <person name="Sreedasyam A."/>
            <person name="Ando A."/>
            <person name="Song Q."/>
            <person name="De Santiago L.M."/>
            <person name="Hulse-Kemp A.M."/>
            <person name="Ding M."/>
            <person name="Ye W."/>
            <person name="Kirkbride R.C."/>
            <person name="Jenkins J."/>
            <person name="Plott C."/>
            <person name="Lovell J."/>
            <person name="Lin Y.M."/>
            <person name="Vaughn R."/>
            <person name="Liu B."/>
            <person name="Simpson S."/>
            <person name="Scheffler B.E."/>
            <person name="Wen L."/>
            <person name="Saski C.A."/>
            <person name="Grover C.E."/>
            <person name="Hu G."/>
            <person name="Conover J.L."/>
            <person name="Carlson J.W."/>
            <person name="Shu S."/>
            <person name="Boston L.B."/>
            <person name="Williams M."/>
            <person name="Peterson D.G."/>
            <person name="McGee K."/>
            <person name="Jones D.C."/>
            <person name="Wendel J.F."/>
            <person name="Stelly D.M."/>
            <person name="Grimwood J."/>
            <person name="Schmutz J."/>
        </authorList>
    </citation>
    <scope>NUCLEOTIDE SEQUENCE [LARGE SCALE GENOMIC DNA]</scope>
    <source>
        <strain evidence="2">cv. 3-79</strain>
    </source>
</reference>
<gene>
    <name evidence="1" type="ORF">ES319_D05G331300v1</name>
</gene>
<dbReference type="EMBL" id="CM018219">
    <property type="protein sequence ID" value="KAB2031824.1"/>
    <property type="molecule type" value="Genomic_DNA"/>
</dbReference>
<organism evidence="1">
    <name type="scientific">Gossypium barbadense</name>
    <name type="common">Sea Island cotton</name>
    <name type="synonym">Hibiscus barbadensis</name>
    <dbReference type="NCBI Taxonomy" id="3634"/>
    <lineage>
        <taxon>Eukaryota</taxon>
        <taxon>Viridiplantae</taxon>
        <taxon>Streptophyta</taxon>
        <taxon>Embryophyta</taxon>
        <taxon>Tracheophyta</taxon>
        <taxon>Spermatophyta</taxon>
        <taxon>Magnoliopsida</taxon>
        <taxon>eudicotyledons</taxon>
        <taxon>Gunneridae</taxon>
        <taxon>Pentapetalae</taxon>
        <taxon>rosids</taxon>
        <taxon>malvids</taxon>
        <taxon>Malvales</taxon>
        <taxon>Malvaceae</taxon>
        <taxon>Malvoideae</taxon>
        <taxon>Gossypium</taxon>
    </lineage>
</organism>